<dbReference type="Proteomes" id="UP000314981">
    <property type="component" value="Chromosome 11"/>
</dbReference>
<gene>
    <name evidence="12" type="primary">ANKRD23</name>
</gene>
<evidence type="ECO:0000256" key="1">
    <source>
        <dbReference type="ARBA" id="ARBA00004123"/>
    </source>
</evidence>
<evidence type="ECO:0000256" key="2">
    <source>
        <dbReference type="ARBA" id="ARBA00022737"/>
    </source>
</evidence>
<feature type="region of interest" description="Disordered" evidence="11">
    <location>
        <begin position="284"/>
        <end position="306"/>
    </location>
</feature>
<evidence type="ECO:0000313" key="12">
    <source>
        <dbReference type="Ensembl" id="ENSBIXP00000017981.1"/>
    </source>
</evidence>
<name>A0A4W2CX09_BOBOX</name>
<feature type="compositionally biased region" description="Basic residues" evidence="11">
    <location>
        <begin position="284"/>
        <end position="293"/>
    </location>
</feature>
<dbReference type="GO" id="GO:0005737">
    <property type="term" value="C:cytoplasm"/>
    <property type="evidence" value="ECO:0007669"/>
    <property type="project" value="UniProtKB-ARBA"/>
</dbReference>
<evidence type="ECO:0000256" key="5">
    <source>
        <dbReference type="ARBA" id="ARBA00023242"/>
    </source>
</evidence>
<evidence type="ECO:0000256" key="8">
    <source>
        <dbReference type="ARBA" id="ARBA00067257"/>
    </source>
</evidence>
<evidence type="ECO:0000256" key="6">
    <source>
        <dbReference type="ARBA" id="ARBA00058558"/>
    </source>
</evidence>
<evidence type="ECO:0000256" key="4">
    <source>
        <dbReference type="ARBA" id="ARBA00023054"/>
    </source>
</evidence>
<dbReference type="Pfam" id="PF00023">
    <property type="entry name" value="Ank"/>
    <property type="match status" value="1"/>
</dbReference>
<evidence type="ECO:0000313" key="13">
    <source>
        <dbReference type="Proteomes" id="UP000314981"/>
    </source>
</evidence>
<protein>
    <recommendedName>
        <fullName evidence="8">Ankyrin repeat domain-containing protein 23</fullName>
    </recommendedName>
    <alternativeName>
        <fullName evidence="9">Diabetes-related ankyrin repeat protein</fullName>
    </alternativeName>
</protein>
<dbReference type="PROSITE" id="PS50297">
    <property type="entry name" value="ANK_REP_REGION"/>
    <property type="match status" value="6"/>
</dbReference>
<dbReference type="OMA" id="VEYPRIT"/>
<keyword evidence="4" id="KW-0175">Coiled coil</keyword>
<feature type="repeat" description="ANK" evidence="10">
    <location>
        <begin position="444"/>
        <end position="476"/>
    </location>
</feature>
<dbReference type="Pfam" id="PF12796">
    <property type="entry name" value="Ank_2"/>
    <property type="match status" value="3"/>
</dbReference>
<proteinExistence type="predicted"/>
<keyword evidence="2" id="KW-0677">Repeat</keyword>
<dbReference type="InterPro" id="IPR036770">
    <property type="entry name" value="Ankyrin_rpt-contain_sf"/>
</dbReference>
<feature type="region of interest" description="Disordered" evidence="11">
    <location>
        <begin position="1"/>
        <end position="59"/>
    </location>
</feature>
<dbReference type="SUPFAM" id="SSF48403">
    <property type="entry name" value="Ankyrin repeat"/>
    <property type="match status" value="2"/>
</dbReference>
<keyword evidence="13" id="KW-1185">Reference proteome</keyword>
<evidence type="ECO:0000256" key="11">
    <source>
        <dbReference type="SAM" id="MobiDB-lite"/>
    </source>
</evidence>
<feature type="region of interest" description="Disordered" evidence="11">
    <location>
        <begin position="222"/>
        <end position="254"/>
    </location>
</feature>
<dbReference type="PANTHER" id="PTHR24171">
    <property type="entry name" value="ANKYRIN REPEAT DOMAIN-CONTAINING PROTEIN 39-RELATED"/>
    <property type="match status" value="1"/>
</dbReference>
<organism evidence="12 13">
    <name type="scientific">Bos indicus x Bos taurus</name>
    <name type="common">Hybrid cattle</name>
    <dbReference type="NCBI Taxonomy" id="30522"/>
    <lineage>
        <taxon>Eukaryota</taxon>
        <taxon>Metazoa</taxon>
        <taxon>Chordata</taxon>
        <taxon>Craniata</taxon>
        <taxon>Vertebrata</taxon>
        <taxon>Euteleostomi</taxon>
        <taxon>Mammalia</taxon>
        <taxon>Eutheria</taxon>
        <taxon>Laurasiatheria</taxon>
        <taxon>Artiodactyla</taxon>
        <taxon>Ruminantia</taxon>
        <taxon>Pecora</taxon>
        <taxon>Bovidae</taxon>
        <taxon>Bovinae</taxon>
        <taxon>Bos</taxon>
    </lineage>
</organism>
<dbReference type="GO" id="GO:0070531">
    <property type="term" value="C:BRCA1-A complex"/>
    <property type="evidence" value="ECO:0007669"/>
    <property type="project" value="TreeGrafter"/>
</dbReference>
<dbReference type="SMART" id="SM00248">
    <property type="entry name" value="ANK"/>
    <property type="match status" value="7"/>
</dbReference>
<dbReference type="GO" id="GO:0085020">
    <property type="term" value="P:protein K6-linked ubiquitination"/>
    <property type="evidence" value="ECO:0007669"/>
    <property type="project" value="TreeGrafter"/>
</dbReference>
<comment type="subunit">
    <text evidence="7">Interacts with titin/TTN and MYPN.</text>
</comment>
<accession>A0A4W2CX09</accession>
<feature type="compositionally biased region" description="Low complexity" evidence="11">
    <location>
        <begin position="13"/>
        <end position="27"/>
    </location>
</feature>
<evidence type="ECO:0000256" key="10">
    <source>
        <dbReference type="PROSITE-ProRule" id="PRU00023"/>
    </source>
</evidence>
<comment type="function">
    <text evidence="6">May be involved in the energy metabolism. Could be a molecular link between myofibrillar stretch-induced signaling pathways and muscle gene expression.</text>
</comment>
<dbReference type="FunFam" id="1.25.40.20:FF:000093">
    <property type="entry name" value="ankyrin repeat domain-containing protein 2"/>
    <property type="match status" value="1"/>
</dbReference>
<evidence type="ECO:0000256" key="3">
    <source>
        <dbReference type="ARBA" id="ARBA00023043"/>
    </source>
</evidence>
<evidence type="ECO:0000256" key="7">
    <source>
        <dbReference type="ARBA" id="ARBA00065383"/>
    </source>
</evidence>
<dbReference type="FunFam" id="1.25.40.20:FF:000413">
    <property type="entry name" value="Ankyrin repeat domain 23"/>
    <property type="match status" value="1"/>
</dbReference>
<feature type="repeat" description="ANK" evidence="10">
    <location>
        <begin position="345"/>
        <end position="377"/>
    </location>
</feature>
<feature type="compositionally biased region" description="Basic and acidic residues" evidence="11">
    <location>
        <begin position="244"/>
        <end position="254"/>
    </location>
</feature>
<feature type="repeat" description="ANK" evidence="10">
    <location>
        <begin position="378"/>
        <end position="410"/>
    </location>
</feature>
<sequence length="507" mass="55740">MPSRGRFGPARHSAAGPALPSRLAPGPRLRRLIGRPRGSCGRRMVRPGGTPRPRPGWPVAVPAPGSRWAGAESDMAAPRPCADGPCCSHPSAAPGVQQTLDEMDFERGIWSAALNGDLGRVKYLIQKAVDPSQPDSAGYTALHYASRNGHYAVCQFLLESGAKCDAQTHGGATALHRASYCGHTDIARLLLSHGSNPRLVDADGMTSLHKVSGERVERTKLECGHGVPDPGGGLRSWRLGPQEAEARERQKLDEEKRRRLERFNSSRTNLENLADLEKLVQRRKEKRLKRRVPPKAPQPEVKPQPQAQLEPVGLEVFLKAAAENQEALIDKYLADGGDPNAHDKLHRTALHWACLKGHCELVNKLLEAGAAVDTRDLLDRTPVFWACRRGHLDILKQLLNWGAQVNTRDKIWSTPLHVAVRTGHCDCLEHLIACGARIDAQDKEGDTALHEAVRHGRYRAMKLLLLYGAGLGVRNAASVTPVQLARDWQRGIQEALQAHVRHTRTRC</sequence>
<dbReference type="GO" id="GO:0004842">
    <property type="term" value="F:ubiquitin-protein transferase activity"/>
    <property type="evidence" value="ECO:0007669"/>
    <property type="project" value="TreeGrafter"/>
</dbReference>
<comment type="subcellular location">
    <subcellularLocation>
        <location evidence="1">Nucleus</location>
    </subcellularLocation>
</comment>
<dbReference type="GO" id="GO:0031436">
    <property type="term" value="C:BRCA1-BARD1 complex"/>
    <property type="evidence" value="ECO:0007669"/>
    <property type="project" value="TreeGrafter"/>
</dbReference>
<feature type="repeat" description="ANK" evidence="10">
    <location>
        <begin position="137"/>
        <end position="169"/>
    </location>
</feature>
<evidence type="ECO:0000256" key="9">
    <source>
        <dbReference type="ARBA" id="ARBA00082248"/>
    </source>
</evidence>
<feature type="repeat" description="ANK" evidence="10">
    <location>
        <begin position="170"/>
        <end position="202"/>
    </location>
</feature>
<feature type="compositionally biased region" description="Low complexity" evidence="11">
    <location>
        <begin position="35"/>
        <end position="49"/>
    </location>
</feature>
<feature type="repeat" description="ANK" evidence="10">
    <location>
        <begin position="411"/>
        <end position="443"/>
    </location>
</feature>
<dbReference type="PANTHER" id="PTHR24171:SF9">
    <property type="entry name" value="ANKYRIN REPEAT DOMAIN-CONTAINING PROTEIN 39"/>
    <property type="match status" value="1"/>
</dbReference>
<dbReference type="PROSITE" id="PS50088">
    <property type="entry name" value="ANK_REPEAT"/>
    <property type="match status" value="6"/>
</dbReference>
<dbReference type="AlphaFoldDB" id="A0A4W2CX09"/>
<dbReference type="STRING" id="30522.A0A4W2CX09"/>
<keyword evidence="3 10" id="KW-0040">ANK repeat</keyword>
<keyword evidence="5" id="KW-0539">Nucleus</keyword>
<reference evidence="12" key="2">
    <citation type="submission" date="2025-08" db="UniProtKB">
        <authorList>
            <consortium name="Ensembl"/>
        </authorList>
    </citation>
    <scope>IDENTIFICATION</scope>
</reference>
<dbReference type="InterPro" id="IPR002110">
    <property type="entry name" value="Ankyrin_rpt"/>
</dbReference>
<reference evidence="12" key="3">
    <citation type="submission" date="2025-09" db="UniProtKB">
        <authorList>
            <consortium name="Ensembl"/>
        </authorList>
    </citation>
    <scope>IDENTIFICATION</scope>
</reference>
<dbReference type="Gene3D" id="1.25.40.20">
    <property type="entry name" value="Ankyrin repeat-containing domain"/>
    <property type="match status" value="3"/>
</dbReference>
<dbReference type="PRINTS" id="PR01415">
    <property type="entry name" value="ANKYRIN"/>
</dbReference>
<reference evidence="12 13" key="1">
    <citation type="submission" date="2018-11" db="EMBL/GenBank/DDBJ databases">
        <title>Haplotype-resolved cattle genomes.</title>
        <authorList>
            <person name="Low W.Y."/>
            <person name="Tearle R."/>
            <person name="Bickhart D.M."/>
            <person name="Rosen B.D."/>
            <person name="Koren S."/>
            <person name="Rhie A."/>
            <person name="Hiendleder S."/>
            <person name="Phillippy A.M."/>
            <person name="Smith T.P.L."/>
            <person name="Williams J.L."/>
        </authorList>
    </citation>
    <scope>NUCLEOTIDE SEQUENCE [LARGE SCALE GENOMIC DNA]</scope>
</reference>
<dbReference type="Ensembl" id="ENSBIXT00000030745.1">
    <property type="protein sequence ID" value="ENSBIXP00000017981.1"/>
    <property type="gene ID" value="ENSBIXG00000004227.1"/>
</dbReference>